<dbReference type="Pfam" id="PF21530">
    <property type="entry name" value="Pif1_2B_dom"/>
    <property type="match status" value="1"/>
</dbReference>
<dbReference type="AlphaFoldDB" id="A0A292Q3M4"/>
<accession>A0A292Q3M4</accession>
<dbReference type="GO" id="GO:0005524">
    <property type="term" value="F:ATP binding"/>
    <property type="evidence" value="ECO:0007669"/>
    <property type="project" value="UniProtKB-KW"/>
</dbReference>
<dbReference type="GO" id="GO:0043139">
    <property type="term" value="F:5'-3' DNA helicase activity"/>
    <property type="evidence" value="ECO:0007669"/>
    <property type="project" value="UniProtKB-EC"/>
</dbReference>
<keyword evidence="1" id="KW-0347">Helicase</keyword>
<dbReference type="Pfam" id="PF05970">
    <property type="entry name" value="PIF1"/>
    <property type="match status" value="1"/>
</dbReference>
<keyword evidence="1" id="KW-0547">Nucleotide-binding</keyword>
<dbReference type="PANTHER" id="PTHR10492:SF92">
    <property type="entry name" value="ATP-DEPENDENT DNA HELICASE"/>
    <property type="match status" value="1"/>
</dbReference>
<organism evidence="4 5">
    <name type="scientific">Tuber aestivum</name>
    <name type="common">summer truffle</name>
    <dbReference type="NCBI Taxonomy" id="59557"/>
    <lineage>
        <taxon>Eukaryota</taxon>
        <taxon>Fungi</taxon>
        <taxon>Dikarya</taxon>
        <taxon>Ascomycota</taxon>
        <taxon>Pezizomycotina</taxon>
        <taxon>Pezizomycetes</taxon>
        <taxon>Pezizales</taxon>
        <taxon>Tuberaceae</taxon>
        <taxon>Tuber</taxon>
    </lineage>
</organism>
<evidence type="ECO:0000313" key="5">
    <source>
        <dbReference type="Proteomes" id="UP001412239"/>
    </source>
</evidence>
<dbReference type="PANTHER" id="PTHR10492">
    <property type="match status" value="1"/>
</dbReference>
<comment type="similarity">
    <text evidence="1">Belongs to the helicase family.</text>
</comment>
<keyword evidence="5" id="KW-1185">Reference proteome</keyword>
<dbReference type="InterPro" id="IPR049163">
    <property type="entry name" value="Pif1-like_2B_dom"/>
</dbReference>
<feature type="domain" description="DNA helicase Pif1-like 2B" evidence="3">
    <location>
        <begin position="181"/>
        <end position="226"/>
    </location>
</feature>
<dbReference type="InterPro" id="IPR027417">
    <property type="entry name" value="P-loop_NTPase"/>
</dbReference>
<gene>
    <name evidence="4" type="ORF">GSTUAT00002345001</name>
</gene>
<dbReference type="EMBL" id="LN890971">
    <property type="protein sequence ID" value="CUS13555.1"/>
    <property type="molecule type" value="Genomic_DNA"/>
</dbReference>
<dbReference type="GO" id="GO:0006310">
    <property type="term" value="P:DNA recombination"/>
    <property type="evidence" value="ECO:0007669"/>
    <property type="project" value="UniProtKB-KW"/>
</dbReference>
<keyword evidence="1" id="KW-0067">ATP-binding</keyword>
<dbReference type="SUPFAM" id="SSF52540">
    <property type="entry name" value="P-loop containing nucleoside triphosphate hydrolases"/>
    <property type="match status" value="1"/>
</dbReference>
<keyword evidence="1" id="KW-0233">DNA recombination</keyword>
<name>A0A292Q3M4_9PEZI</name>
<evidence type="ECO:0000259" key="2">
    <source>
        <dbReference type="Pfam" id="PF05970"/>
    </source>
</evidence>
<dbReference type="GO" id="GO:0000723">
    <property type="term" value="P:telomere maintenance"/>
    <property type="evidence" value="ECO:0007669"/>
    <property type="project" value="InterPro"/>
</dbReference>
<dbReference type="InterPro" id="IPR010285">
    <property type="entry name" value="DNA_helicase_pif1-like_DEAD"/>
</dbReference>
<keyword evidence="1" id="KW-0378">Hydrolase</keyword>
<feature type="domain" description="DNA helicase Pif1-like DEAD-box helicase" evidence="2">
    <location>
        <begin position="2"/>
        <end position="77"/>
    </location>
</feature>
<evidence type="ECO:0000256" key="1">
    <source>
        <dbReference type="RuleBase" id="RU363044"/>
    </source>
</evidence>
<evidence type="ECO:0000259" key="3">
    <source>
        <dbReference type="Pfam" id="PF21530"/>
    </source>
</evidence>
<evidence type="ECO:0000313" key="4">
    <source>
        <dbReference type="EMBL" id="CUS13555.1"/>
    </source>
</evidence>
<dbReference type="Proteomes" id="UP001412239">
    <property type="component" value="Unassembled WGS sequence"/>
</dbReference>
<keyword evidence="1" id="KW-0234">DNA repair</keyword>
<comment type="catalytic activity">
    <reaction evidence="1">
        <text>ATP + H2O = ADP + phosphate + H(+)</text>
        <dbReference type="Rhea" id="RHEA:13065"/>
        <dbReference type="ChEBI" id="CHEBI:15377"/>
        <dbReference type="ChEBI" id="CHEBI:15378"/>
        <dbReference type="ChEBI" id="CHEBI:30616"/>
        <dbReference type="ChEBI" id="CHEBI:43474"/>
        <dbReference type="ChEBI" id="CHEBI:456216"/>
        <dbReference type="EC" id="5.6.2.3"/>
    </reaction>
</comment>
<dbReference type="EC" id="5.6.2.3" evidence="1"/>
<reference evidence="4" key="1">
    <citation type="submission" date="2015-10" db="EMBL/GenBank/DDBJ databases">
        <authorList>
            <person name="Regsiter A."/>
            <person name="william w."/>
        </authorList>
    </citation>
    <scope>NUCLEOTIDE SEQUENCE</scope>
    <source>
        <strain evidence="4">Montdore</strain>
    </source>
</reference>
<comment type="cofactor">
    <cofactor evidence="1">
        <name>Mg(2+)</name>
        <dbReference type="ChEBI" id="CHEBI:18420"/>
    </cofactor>
</comment>
<protein>
    <recommendedName>
        <fullName evidence="1">ATP-dependent DNA helicase</fullName>
        <ecNumber evidence="1">5.6.2.3</ecNumber>
    </recommendedName>
</protein>
<proteinExistence type="inferred from homology"/>
<keyword evidence="1" id="KW-0227">DNA damage</keyword>
<dbReference type="GO" id="GO:0016887">
    <property type="term" value="F:ATP hydrolysis activity"/>
    <property type="evidence" value="ECO:0007669"/>
    <property type="project" value="RHEA"/>
</dbReference>
<sequence>MYCFEAVSRTLNDLCQVNDQYIFGNIPVILGGDFAQTLPVVQHGYRAALLNSCLQRSSIWPHLQQLCFTQNMRVSSNPVNVEFIPFLATMSYNPNQYSTPKVPGFIHQLHSLSAFCQHIFPQKLMVQAVEDHTILKSRPILSFRNDTVSEFNELLILNFPGELFTFHAINTSPGVDQLPAEYLQSIHHASLPPSKLCLKIEVPVILLQNLSLKDGLLNGTRLTVTHIGHSHIRVRIMEGKFSGQERMLPRIKVTTLENDLLFILTRKQFPIRLCFAMTVNKAQEQSLSVVGVNLWTLAFSHE</sequence>
<dbReference type="GO" id="GO:0006281">
    <property type="term" value="P:DNA repair"/>
    <property type="evidence" value="ECO:0007669"/>
    <property type="project" value="UniProtKB-KW"/>
</dbReference>